<evidence type="ECO:0000313" key="3">
    <source>
        <dbReference type="Proteomes" id="UP000717696"/>
    </source>
</evidence>
<dbReference type="EMBL" id="JAGMUU010000008">
    <property type="protein sequence ID" value="KAH7146665.1"/>
    <property type="molecule type" value="Genomic_DNA"/>
</dbReference>
<sequence length="101" mass="10285">MRGRPKNPAQPVPARLAIGGSSQAASRLANRPASQPTGRTRGRPAGIRNKSTLAKLALEASQLSNTQASSQPLSDLEEQQGYVPAVGGRSPASGGRGVNGS</sequence>
<name>A0A9P9EWI8_9HYPO</name>
<feature type="region of interest" description="Disordered" evidence="1">
    <location>
        <begin position="1"/>
        <end position="101"/>
    </location>
</feature>
<evidence type="ECO:0000256" key="1">
    <source>
        <dbReference type="SAM" id="MobiDB-lite"/>
    </source>
</evidence>
<gene>
    <name evidence="2" type="ORF">B0J13DRAFT_524423</name>
</gene>
<keyword evidence="3" id="KW-1185">Reference proteome</keyword>
<comment type="caution">
    <text evidence="2">The sequence shown here is derived from an EMBL/GenBank/DDBJ whole genome shotgun (WGS) entry which is preliminary data.</text>
</comment>
<organism evidence="2 3">
    <name type="scientific">Dactylonectria estremocensis</name>
    <dbReference type="NCBI Taxonomy" id="1079267"/>
    <lineage>
        <taxon>Eukaryota</taxon>
        <taxon>Fungi</taxon>
        <taxon>Dikarya</taxon>
        <taxon>Ascomycota</taxon>
        <taxon>Pezizomycotina</taxon>
        <taxon>Sordariomycetes</taxon>
        <taxon>Hypocreomycetidae</taxon>
        <taxon>Hypocreales</taxon>
        <taxon>Nectriaceae</taxon>
        <taxon>Dactylonectria</taxon>
    </lineage>
</organism>
<feature type="compositionally biased region" description="Polar residues" evidence="1">
    <location>
        <begin position="61"/>
        <end position="73"/>
    </location>
</feature>
<dbReference type="AlphaFoldDB" id="A0A9P9EWI8"/>
<proteinExistence type="predicted"/>
<reference evidence="2" key="1">
    <citation type="journal article" date="2021" name="Nat. Commun.">
        <title>Genetic determinants of endophytism in the Arabidopsis root mycobiome.</title>
        <authorList>
            <person name="Mesny F."/>
            <person name="Miyauchi S."/>
            <person name="Thiergart T."/>
            <person name="Pickel B."/>
            <person name="Atanasova L."/>
            <person name="Karlsson M."/>
            <person name="Huettel B."/>
            <person name="Barry K.W."/>
            <person name="Haridas S."/>
            <person name="Chen C."/>
            <person name="Bauer D."/>
            <person name="Andreopoulos W."/>
            <person name="Pangilinan J."/>
            <person name="LaButti K."/>
            <person name="Riley R."/>
            <person name="Lipzen A."/>
            <person name="Clum A."/>
            <person name="Drula E."/>
            <person name="Henrissat B."/>
            <person name="Kohler A."/>
            <person name="Grigoriev I.V."/>
            <person name="Martin F.M."/>
            <person name="Hacquard S."/>
        </authorList>
    </citation>
    <scope>NUCLEOTIDE SEQUENCE</scope>
    <source>
        <strain evidence="2">MPI-CAGE-AT-0021</strain>
    </source>
</reference>
<evidence type="ECO:0000313" key="2">
    <source>
        <dbReference type="EMBL" id="KAH7146665.1"/>
    </source>
</evidence>
<protein>
    <submittedName>
        <fullName evidence="2">Uncharacterized protein</fullName>
    </submittedName>
</protein>
<accession>A0A9P9EWI8</accession>
<dbReference type="Proteomes" id="UP000717696">
    <property type="component" value="Unassembled WGS sequence"/>
</dbReference>
<dbReference type="OrthoDB" id="5092935at2759"/>